<dbReference type="PANTHER" id="PTHR32305:SF15">
    <property type="entry name" value="PROTEIN RHSA-RELATED"/>
    <property type="match status" value="1"/>
</dbReference>
<dbReference type="OrthoDB" id="166951at2"/>
<dbReference type="Proteomes" id="UP000187085">
    <property type="component" value="Unassembled WGS sequence"/>
</dbReference>
<dbReference type="STRING" id="554083.BKD30_08360"/>
<dbReference type="RefSeq" id="WP_076703950.1">
    <property type="nucleotide sequence ID" value="NZ_MRDE01000055.1"/>
</dbReference>
<dbReference type="Gene3D" id="2.180.10.10">
    <property type="entry name" value="RHS repeat-associated core"/>
    <property type="match status" value="1"/>
</dbReference>
<dbReference type="InterPro" id="IPR022385">
    <property type="entry name" value="Rhs_assc_core"/>
</dbReference>
<dbReference type="PANTHER" id="PTHR32305">
    <property type="match status" value="1"/>
</dbReference>
<dbReference type="EMBL" id="MRDE01000055">
    <property type="protein sequence ID" value="OMH24465.1"/>
    <property type="molecule type" value="Genomic_DNA"/>
</dbReference>
<evidence type="ECO:0000313" key="1">
    <source>
        <dbReference type="EMBL" id="OMH24465.1"/>
    </source>
</evidence>
<sequence>MLKETTPKGTYQLTYGRTDAQGLPVIEQLKKDNLTAYVEHDPVTGQPVMLRTASGKQALYIIDGTGNPAALITDAAYRAFAYDYDPYGTPTLTKVSGGNAVNQNPYLFKMGLQDRTTGWVKYGARWYNPGTGRWTQMDTLDTPLNPANANRYAYAANDPINNTDPTGRASFGEFLGGLFNTAVTATGALLAAGTKTSPVTLVIAGGAACLGGALAEAIGNKIDEGRNSTLGEVGVGCVHGIAFYVTGAAIGKFGKYVRGSAE</sequence>
<name>A0A1R1LA92_9MICC</name>
<gene>
    <name evidence="1" type="ORF">BKD30_08360</name>
</gene>
<keyword evidence="2" id="KW-1185">Reference proteome</keyword>
<dbReference type="InterPro" id="IPR050708">
    <property type="entry name" value="T6SS_VgrG/RHS"/>
</dbReference>
<dbReference type="NCBIfam" id="TIGR03696">
    <property type="entry name" value="Rhs_assc_core"/>
    <property type="match status" value="1"/>
</dbReference>
<reference evidence="1 2" key="1">
    <citation type="submission" date="2016-12" db="EMBL/GenBank/DDBJ databases">
        <title>Draft genome of Tersicoccus phoenicis 1P05MA.</title>
        <authorList>
            <person name="Nakajima Y."/>
            <person name="Yoshizawa S."/>
            <person name="Nakamura K."/>
            <person name="Ogura Y."/>
            <person name="Hayashi T."/>
            <person name="Kogure K."/>
        </authorList>
    </citation>
    <scope>NUCLEOTIDE SEQUENCE [LARGE SCALE GENOMIC DNA]</scope>
    <source>
        <strain evidence="1 2">1p05MA</strain>
    </source>
</reference>
<organism evidence="1 2">
    <name type="scientific">Tersicoccus phoenicis</name>
    <dbReference type="NCBI Taxonomy" id="554083"/>
    <lineage>
        <taxon>Bacteria</taxon>
        <taxon>Bacillati</taxon>
        <taxon>Actinomycetota</taxon>
        <taxon>Actinomycetes</taxon>
        <taxon>Micrococcales</taxon>
        <taxon>Micrococcaceae</taxon>
        <taxon>Tersicoccus</taxon>
    </lineage>
</organism>
<comment type="caution">
    <text evidence="1">The sequence shown here is derived from an EMBL/GenBank/DDBJ whole genome shotgun (WGS) entry which is preliminary data.</text>
</comment>
<evidence type="ECO:0008006" key="3">
    <source>
        <dbReference type="Google" id="ProtNLM"/>
    </source>
</evidence>
<evidence type="ECO:0000313" key="2">
    <source>
        <dbReference type="Proteomes" id="UP000187085"/>
    </source>
</evidence>
<proteinExistence type="predicted"/>
<accession>A0A1R1LA92</accession>
<protein>
    <recommendedName>
        <fullName evidence="3">RHS repeat-associated core domain-containing protein</fullName>
    </recommendedName>
</protein>
<dbReference type="AlphaFoldDB" id="A0A1R1LA92"/>